<evidence type="ECO:0000313" key="2">
    <source>
        <dbReference type="EMBL" id="CUW19102.1"/>
    </source>
</evidence>
<evidence type="ECO:0000313" key="1">
    <source>
        <dbReference type="EMBL" id="CUW12919.1"/>
    </source>
</evidence>
<gene>
    <name evidence="1" type="ORF">KSL4_1790</name>
    <name evidence="2" type="ORF">PL111_1014</name>
</gene>
<organism evidence="2 3">
    <name type="scientific">Leuconostoc inhae</name>
    <dbReference type="NCBI Taxonomy" id="178001"/>
    <lineage>
        <taxon>Bacteria</taxon>
        <taxon>Bacillati</taxon>
        <taxon>Bacillota</taxon>
        <taxon>Bacilli</taxon>
        <taxon>Lactobacillales</taxon>
        <taxon>Lactobacillaceae</taxon>
        <taxon>Leuconostoc</taxon>
    </lineage>
</organism>
<sequence length="252" mass="28202">MYFDEQAAIDSLEIIEGGNSIATINSTLEKGNMLGVEGGAGKNFMSLFSFGLKGNAHREKNTLIQNQITSTLVSKFIDSVVDDSLELLVIEKPKLKIQTNSNAYYRNLLPITQMIKDFSALKLDSQTEMTVNAIDFDQLGAALDSLSAYYEMEGEYKGKPAIYRFNIDGLRNNYTLVDLIKVTKIKLFGIIVGDSNTIDLSFDKRIDDLVDEQNDEVINPDFEELVNIDNFENKMNEANSYHIIDVILAGIE</sequence>
<accession>A0AAN2QXE3</accession>
<keyword evidence="4" id="KW-1185">Reference proteome</keyword>
<name>A0AAN2QXE3_9LACO</name>
<dbReference type="Pfam" id="PF19952">
    <property type="entry name" value="DUF6414"/>
    <property type="match status" value="1"/>
</dbReference>
<reference evidence="3 4" key="1">
    <citation type="submission" date="2015-12" db="EMBL/GenBank/DDBJ databases">
        <authorList>
            <person name="Andreevskaya M."/>
        </authorList>
    </citation>
    <scope>NUCLEOTIDE SEQUENCE [LARGE SCALE GENOMIC DNA]</scope>
    <source>
        <strain evidence="1 4">KSL4-2</strain>
        <strain evidence="2 3">PL111</strain>
    </source>
</reference>
<dbReference type="Proteomes" id="UP000199047">
    <property type="component" value="Unassembled WGS sequence"/>
</dbReference>
<proteinExistence type="predicted"/>
<dbReference type="EMBL" id="FBTU01000026">
    <property type="protein sequence ID" value="CUW19102.1"/>
    <property type="molecule type" value="Genomic_DNA"/>
</dbReference>
<dbReference type="RefSeq" id="WP_089896469.1">
    <property type="nucleotide sequence ID" value="NZ_FBTB01000016.1"/>
</dbReference>
<evidence type="ECO:0000313" key="4">
    <source>
        <dbReference type="Proteomes" id="UP000199047"/>
    </source>
</evidence>
<evidence type="ECO:0000313" key="3">
    <source>
        <dbReference type="Proteomes" id="UP000198868"/>
    </source>
</evidence>
<dbReference type="Proteomes" id="UP000198868">
    <property type="component" value="Unassembled WGS sequence"/>
</dbReference>
<comment type="caution">
    <text evidence="2">The sequence shown here is derived from an EMBL/GenBank/DDBJ whole genome shotgun (WGS) entry which is preliminary data.</text>
</comment>
<dbReference type="EMBL" id="FBTB01000016">
    <property type="protein sequence ID" value="CUW12919.1"/>
    <property type="molecule type" value="Genomic_DNA"/>
</dbReference>
<dbReference type="AlphaFoldDB" id="A0AAN2QXE3"/>
<dbReference type="InterPro" id="IPR045633">
    <property type="entry name" value="DUF6414"/>
</dbReference>
<protein>
    <submittedName>
        <fullName evidence="2">Uncharacterized protein</fullName>
    </submittedName>
</protein>